<dbReference type="PROSITE" id="PS50088">
    <property type="entry name" value="ANK_REPEAT"/>
    <property type="match status" value="5"/>
</dbReference>
<protein>
    <recommendedName>
        <fullName evidence="4">SOCS box domain-containing protein</fullName>
    </recommendedName>
</protein>
<dbReference type="PANTHER" id="PTHR24201">
    <property type="entry name" value="ANK_REP_REGION DOMAIN-CONTAINING PROTEIN"/>
    <property type="match status" value="1"/>
</dbReference>
<dbReference type="PRINTS" id="PR01415">
    <property type="entry name" value="ANKYRIN"/>
</dbReference>
<dbReference type="InterPro" id="IPR050776">
    <property type="entry name" value="Ank_Repeat/CDKN_Inhibitor"/>
</dbReference>
<dbReference type="PANTHER" id="PTHR24201:SF16">
    <property type="entry name" value="ANKYRIN-1-LIKE-RELATED"/>
    <property type="match status" value="1"/>
</dbReference>
<dbReference type="PROSITE" id="PS50225">
    <property type="entry name" value="SOCS"/>
    <property type="match status" value="1"/>
</dbReference>
<feature type="repeat" description="ANK" evidence="3">
    <location>
        <begin position="71"/>
        <end position="103"/>
    </location>
</feature>
<dbReference type="SMART" id="SM00969">
    <property type="entry name" value="SOCS_box"/>
    <property type="match status" value="1"/>
</dbReference>
<dbReference type="InterPro" id="IPR036770">
    <property type="entry name" value="Ankyrin_rpt-contain_sf"/>
</dbReference>
<accession>A0A2T7Q161</accession>
<evidence type="ECO:0000256" key="1">
    <source>
        <dbReference type="ARBA" id="ARBA00022737"/>
    </source>
</evidence>
<dbReference type="Gene3D" id="1.25.40.20">
    <property type="entry name" value="Ankyrin repeat-containing domain"/>
    <property type="match status" value="2"/>
</dbReference>
<dbReference type="SUPFAM" id="SSF158235">
    <property type="entry name" value="SOCS box-like"/>
    <property type="match status" value="1"/>
</dbReference>
<feature type="repeat" description="ANK" evidence="3">
    <location>
        <begin position="137"/>
        <end position="169"/>
    </location>
</feature>
<evidence type="ECO:0000256" key="2">
    <source>
        <dbReference type="ARBA" id="ARBA00023043"/>
    </source>
</evidence>
<keyword evidence="2 3" id="KW-0040">ANK repeat</keyword>
<dbReference type="EMBL" id="PZQS01000001">
    <property type="protein sequence ID" value="PVD39414.1"/>
    <property type="molecule type" value="Genomic_DNA"/>
</dbReference>
<keyword evidence="6" id="KW-1185">Reference proteome</keyword>
<dbReference type="GO" id="GO:0005634">
    <property type="term" value="C:nucleus"/>
    <property type="evidence" value="ECO:0007669"/>
    <property type="project" value="TreeGrafter"/>
</dbReference>
<name>A0A2T7Q161_POMCA</name>
<dbReference type="AlphaFoldDB" id="A0A2T7Q161"/>
<dbReference type="Pfam" id="PF07525">
    <property type="entry name" value="SOCS_box"/>
    <property type="match status" value="1"/>
</dbReference>
<proteinExistence type="predicted"/>
<dbReference type="OMA" id="GHTAFHE"/>
<evidence type="ECO:0000313" key="5">
    <source>
        <dbReference type="EMBL" id="PVD39414.1"/>
    </source>
</evidence>
<dbReference type="Pfam" id="PF12796">
    <property type="entry name" value="Ank_2"/>
    <property type="match status" value="1"/>
</dbReference>
<dbReference type="OrthoDB" id="194358at2759"/>
<dbReference type="SMART" id="SM00248">
    <property type="entry name" value="ANK"/>
    <property type="match status" value="7"/>
</dbReference>
<dbReference type="PROSITE" id="PS50297">
    <property type="entry name" value="ANK_REP_REGION"/>
    <property type="match status" value="4"/>
</dbReference>
<feature type="repeat" description="ANK" evidence="3">
    <location>
        <begin position="170"/>
        <end position="202"/>
    </location>
</feature>
<organism evidence="5 6">
    <name type="scientific">Pomacea canaliculata</name>
    <name type="common">Golden apple snail</name>
    <dbReference type="NCBI Taxonomy" id="400727"/>
    <lineage>
        <taxon>Eukaryota</taxon>
        <taxon>Metazoa</taxon>
        <taxon>Spiralia</taxon>
        <taxon>Lophotrochozoa</taxon>
        <taxon>Mollusca</taxon>
        <taxon>Gastropoda</taxon>
        <taxon>Caenogastropoda</taxon>
        <taxon>Architaenioglossa</taxon>
        <taxon>Ampullarioidea</taxon>
        <taxon>Ampullariidae</taxon>
        <taxon>Pomacea</taxon>
    </lineage>
</organism>
<evidence type="ECO:0000313" key="6">
    <source>
        <dbReference type="Proteomes" id="UP000245119"/>
    </source>
</evidence>
<feature type="repeat" description="ANK" evidence="3">
    <location>
        <begin position="38"/>
        <end position="70"/>
    </location>
</feature>
<dbReference type="GO" id="GO:0035556">
    <property type="term" value="P:intracellular signal transduction"/>
    <property type="evidence" value="ECO:0007669"/>
    <property type="project" value="InterPro"/>
</dbReference>
<gene>
    <name evidence="5" type="ORF">C0Q70_02044</name>
</gene>
<dbReference type="InterPro" id="IPR002110">
    <property type="entry name" value="Ankyrin_rpt"/>
</dbReference>
<dbReference type="Pfam" id="PF00023">
    <property type="entry name" value="Ank"/>
    <property type="match status" value="2"/>
</dbReference>
<dbReference type="InterPro" id="IPR036036">
    <property type="entry name" value="SOCS_box-like_dom_sf"/>
</dbReference>
<evidence type="ECO:0000259" key="4">
    <source>
        <dbReference type="PROSITE" id="PS50225"/>
    </source>
</evidence>
<reference evidence="5 6" key="1">
    <citation type="submission" date="2018-04" db="EMBL/GenBank/DDBJ databases">
        <title>The genome of golden apple snail Pomacea canaliculata provides insight into stress tolerance and invasive adaptation.</title>
        <authorList>
            <person name="Liu C."/>
            <person name="Liu B."/>
            <person name="Ren Y."/>
            <person name="Zhang Y."/>
            <person name="Wang H."/>
            <person name="Li S."/>
            <person name="Jiang F."/>
            <person name="Yin L."/>
            <person name="Zhang G."/>
            <person name="Qian W."/>
            <person name="Fan W."/>
        </authorList>
    </citation>
    <scope>NUCLEOTIDE SEQUENCE [LARGE SCALE GENOMIC DNA]</scope>
    <source>
        <strain evidence="5">SZHN2017</strain>
        <tissue evidence="5">Muscle</tissue>
    </source>
</reference>
<dbReference type="STRING" id="400727.A0A2T7Q161"/>
<comment type="caution">
    <text evidence="5">The sequence shown here is derived from an EMBL/GenBank/DDBJ whole genome shotgun (WGS) entry which is preliminary data.</text>
</comment>
<sequence length="333" mass="37064">MSDKEMSNRLRRAVYDGDLKTIQRLLKGGVDVNSRFWYESTLLHEAVSMDNADLVEMLIKAGANVNSTNKDGRTALHLACRGGNAEIVGKLIAAGCDVNKRTLDGKSCLHVAAWRGHEEVIRTLVKEGADVNIQDAEGCPPLYWAARSNHLNITQTLVEAGAKINYKVKDKWPPLQAALHHGHTTVARYLILQGAETNVSIQNKNVLSLMISNKSIPQQGIQEMMELLVQAGYNLHRTSWTSSTVQSSTISKKTCLDLSQKLADSPEQFLSTWLDRTKLCIPSLAQLCRARIRKRLNYCNCGRSIVRSLTFLPIPALLMDFLSLRDEPSLKLN</sequence>
<dbReference type="SUPFAM" id="SSF48403">
    <property type="entry name" value="Ankyrin repeat"/>
    <property type="match status" value="1"/>
</dbReference>
<evidence type="ECO:0000256" key="3">
    <source>
        <dbReference type="PROSITE-ProRule" id="PRU00023"/>
    </source>
</evidence>
<feature type="domain" description="SOCS box" evidence="4">
    <location>
        <begin position="281"/>
        <end position="328"/>
    </location>
</feature>
<dbReference type="InterPro" id="IPR001496">
    <property type="entry name" value="SOCS_box"/>
</dbReference>
<dbReference type="CDD" id="cd03716">
    <property type="entry name" value="SOCS_ASB_like"/>
    <property type="match status" value="1"/>
</dbReference>
<feature type="repeat" description="ANK" evidence="3">
    <location>
        <begin position="104"/>
        <end position="136"/>
    </location>
</feature>
<dbReference type="Proteomes" id="UP000245119">
    <property type="component" value="Linkage Group LG1"/>
</dbReference>
<keyword evidence="1" id="KW-0677">Repeat</keyword>